<evidence type="ECO:0000259" key="6">
    <source>
        <dbReference type="Pfam" id="PF23559"/>
    </source>
</evidence>
<feature type="domain" description="Disease resistance R13L4/SHOC-2-like LRR" evidence="7">
    <location>
        <begin position="558"/>
        <end position="907"/>
    </location>
</feature>
<dbReference type="AlphaFoldDB" id="A0A3S3NJZ2"/>
<dbReference type="InterPro" id="IPR042197">
    <property type="entry name" value="Apaf_helical"/>
</dbReference>
<accession>A0A3S3NJZ2</accession>
<name>A0A3S3NJZ2_9MAGN</name>
<dbReference type="OrthoDB" id="690341at2759"/>
<evidence type="ECO:0000259" key="7">
    <source>
        <dbReference type="Pfam" id="PF23598"/>
    </source>
</evidence>
<dbReference type="Gene3D" id="1.10.8.430">
    <property type="entry name" value="Helical domain of apoptotic protease-activating factors"/>
    <property type="match status" value="1"/>
</dbReference>
<gene>
    <name evidence="8" type="ORF">CKAN_00990300</name>
</gene>
<dbReference type="FunFam" id="1.10.10.10:FF:000322">
    <property type="entry name" value="Probable disease resistance protein At1g63360"/>
    <property type="match status" value="1"/>
</dbReference>
<organism evidence="8 9">
    <name type="scientific">Cinnamomum micranthum f. kanehirae</name>
    <dbReference type="NCBI Taxonomy" id="337451"/>
    <lineage>
        <taxon>Eukaryota</taxon>
        <taxon>Viridiplantae</taxon>
        <taxon>Streptophyta</taxon>
        <taxon>Embryophyta</taxon>
        <taxon>Tracheophyta</taxon>
        <taxon>Spermatophyta</taxon>
        <taxon>Magnoliopsida</taxon>
        <taxon>Magnoliidae</taxon>
        <taxon>Laurales</taxon>
        <taxon>Lauraceae</taxon>
        <taxon>Cinnamomum</taxon>
    </lineage>
</organism>
<keyword evidence="1" id="KW-0677">Repeat</keyword>
<dbReference type="SUPFAM" id="SSF52540">
    <property type="entry name" value="P-loop containing nucleoside triphosphate hydrolases"/>
    <property type="match status" value="1"/>
</dbReference>
<keyword evidence="9" id="KW-1185">Reference proteome</keyword>
<keyword evidence="3" id="KW-0611">Plant defense</keyword>
<proteinExistence type="predicted"/>
<dbReference type="InterPro" id="IPR027417">
    <property type="entry name" value="P-loop_NTPase"/>
</dbReference>
<dbReference type="Pfam" id="PF18052">
    <property type="entry name" value="Rx_N"/>
    <property type="match status" value="1"/>
</dbReference>
<dbReference type="GO" id="GO:0098542">
    <property type="term" value="P:defense response to other organism"/>
    <property type="evidence" value="ECO:0007669"/>
    <property type="project" value="TreeGrafter"/>
</dbReference>
<evidence type="ECO:0000313" key="9">
    <source>
        <dbReference type="Proteomes" id="UP000283530"/>
    </source>
</evidence>
<evidence type="ECO:0000256" key="1">
    <source>
        <dbReference type="ARBA" id="ARBA00022737"/>
    </source>
</evidence>
<dbReference type="Proteomes" id="UP000283530">
    <property type="component" value="Unassembled WGS sequence"/>
</dbReference>
<dbReference type="PANTHER" id="PTHR23155">
    <property type="entry name" value="DISEASE RESISTANCE PROTEIN RP"/>
    <property type="match status" value="1"/>
</dbReference>
<dbReference type="Pfam" id="PF23598">
    <property type="entry name" value="LRR_14"/>
    <property type="match status" value="1"/>
</dbReference>
<dbReference type="InterPro" id="IPR036388">
    <property type="entry name" value="WH-like_DNA-bd_sf"/>
</dbReference>
<dbReference type="PRINTS" id="PR00364">
    <property type="entry name" value="DISEASERSIST"/>
</dbReference>
<dbReference type="InterPro" id="IPR058922">
    <property type="entry name" value="WHD_DRP"/>
</dbReference>
<feature type="domain" description="Disease resistance protein winged helix" evidence="6">
    <location>
        <begin position="449"/>
        <end position="514"/>
    </location>
</feature>
<evidence type="ECO:0000256" key="2">
    <source>
        <dbReference type="ARBA" id="ARBA00022741"/>
    </source>
</evidence>
<feature type="domain" description="NB-ARC" evidence="4">
    <location>
        <begin position="186"/>
        <end position="350"/>
    </location>
</feature>
<dbReference type="Gene3D" id="1.20.5.4130">
    <property type="match status" value="1"/>
</dbReference>
<dbReference type="Gene3D" id="1.10.10.10">
    <property type="entry name" value="Winged helix-like DNA-binding domain superfamily/Winged helix DNA-binding domain"/>
    <property type="match status" value="1"/>
</dbReference>
<reference evidence="8 9" key="1">
    <citation type="journal article" date="2019" name="Nat. Plants">
        <title>Stout camphor tree genome fills gaps in understanding of flowering plant genome evolution.</title>
        <authorList>
            <person name="Chaw S.M."/>
            <person name="Liu Y.C."/>
            <person name="Wu Y.W."/>
            <person name="Wang H.Y."/>
            <person name="Lin C.I."/>
            <person name="Wu C.S."/>
            <person name="Ke H.M."/>
            <person name="Chang L.Y."/>
            <person name="Hsu C.Y."/>
            <person name="Yang H.T."/>
            <person name="Sudianto E."/>
            <person name="Hsu M.H."/>
            <person name="Wu K.P."/>
            <person name="Wang L.N."/>
            <person name="Leebens-Mack J.H."/>
            <person name="Tsai I.J."/>
        </authorList>
    </citation>
    <scope>NUCLEOTIDE SEQUENCE [LARGE SCALE GENOMIC DNA]</scope>
    <source>
        <strain evidence="9">cv. Chaw 1501</strain>
        <tissue evidence="8">Young leaves</tissue>
    </source>
</reference>
<evidence type="ECO:0000259" key="4">
    <source>
        <dbReference type="Pfam" id="PF00931"/>
    </source>
</evidence>
<dbReference type="InterPro" id="IPR041118">
    <property type="entry name" value="Rx_N"/>
</dbReference>
<protein>
    <submittedName>
        <fullName evidence="8">Disease resistance protein RPM1-like protein</fullName>
    </submittedName>
</protein>
<dbReference type="Gene3D" id="3.40.50.300">
    <property type="entry name" value="P-loop containing nucleotide triphosphate hydrolases"/>
    <property type="match status" value="1"/>
</dbReference>
<keyword evidence="2" id="KW-0547">Nucleotide-binding</keyword>
<dbReference type="InterPro" id="IPR032675">
    <property type="entry name" value="LRR_dom_sf"/>
</dbReference>
<dbReference type="EMBL" id="QPKB01000003">
    <property type="protein sequence ID" value="RWR81229.1"/>
    <property type="molecule type" value="Genomic_DNA"/>
</dbReference>
<evidence type="ECO:0000256" key="3">
    <source>
        <dbReference type="ARBA" id="ARBA00022821"/>
    </source>
</evidence>
<dbReference type="GO" id="GO:0043531">
    <property type="term" value="F:ADP binding"/>
    <property type="evidence" value="ECO:0007669"/>
    <property type="project" value="InterPro"/>
</dbReference>
<sequence>MVDELALVFLVLKKVEKLITFVTRHALPLPNVEQDVRNIKSELESIRSSHRKNESTKVQWLKDIREVEYEIEEVIDCFELHQQKSKNPVKKLEKLIHSYHVASRIKSIKEEVHRISVQSHRFPSNDGASSSCCQHHAPEVMEDPRDSSPETSINNTVGINDSREDLVDLLRDGRLVGMPRVKDWLEELFHSKRGTPMVISVVGMSGIGKTLLIRQVYDSKKVKKYFKCRAWIKVPETCTTTIHLLRLIISELHKKKRRPDPQGLPSMDRHRLVETLKSLHLKRYLLVLDDVWHVDELHVIKDALPSHRNGSRVIVTTTRRRKVRAYDHVHEVKPLQSDDAEKLLRESAFSPNHGSIPPQPPQLSSEKILEKCEGLPLAIVTIGNLLWQQQNTGADVIELWESVLTSLASESKECSIDESSALSKLWSILTYRYNGLPHHLKSCLMYLGIFPDGQLIKRVKLIQQWIAEGFVEENEEEADRYLNELTDYNMIQVAKRRSYNGKVKSYKVHPLMRKFLVLKAKEQNLYVFSTERKASSTVKIRRLSISGDDMNGSQDLSHVRSFFAFKSNQSLVEGFCSKFKYLRVLDLENAPLTKFPESLVKLKFLRYLSLANTDIRSLPKTIRKLKIMRVLNLKRTLISQLPEEIEKLTQLRQLSIMYRSDAAGAPSVDDVQAVRVPRGIRGLVALQKLSMIQVNGEDHIVLSELGNLTQLRRLGVGGLRREDGRKICSSIQQMKNLNSLSLNSRNVDEPLELEYDDQFSSPPPHLQRLHLQGRLSTLPGWILNLTRLKCLTLGGSHFKHDPFQELVALTALKELTLLEAYDGNELNCIQSGNGSGFPNLELLSLNGLHRLEAIHLEGAMPNLQKIIIKSCKELRTVPLEIKYLPVLKEVELSDVSAALMSSIQNAKQLKHVKLSIGISRNVYRATEAIATDFWRLKERQWCILIPQASIEMDNQKRRSLALYGCLNIVKDPFNC</sequence>
<evidence type="ECO:0000313" key="8">
    <source>
        <dbReference type="EMBL" id="RWR81229.1"/>
    </source>
</evidence>
<feature type="domain" description="Disease resistance N-terminal" evidence="5">
    <location>
        <begin position="15"/>
        <end position="91"/>
    </location>
</feature>
<dbReference type="InterPro" id="IPR044974">
    <property type="entry name" value="Disease_R_plants"/>
</dbReference>
<dbReference type="InterPro" id="IPR055414">
    <property type="entry name" value="LRR_R13L4/SHOC2-like"/>
</dbReference>
<evidence type="ECO:0000259" key="5">
    <source>
        <dbReference type="Pfam" id="PF18052"/>
    </source>
</evidence>
<dbReference type="InterPro" id="IPR002182">
    <property type="entry name" value="NB-ARC"/>
</dbReference>
<dbReference type="SUPFAM" id="SSF52058">
    <property type="entry name" value="L domain-like"/>
    <property type="match status" value="1"/>
</dbReference>
<dbReference type="Pfam" id="PF00931">
    <property type="entry name" value="NB-ARC"/>
    <property type="match status" value="1"/>
</dbReference>
<comment type="caution">
    <text evidence="8">The sequence shown here is derived from an EMBL/GenBank/DDBJ whole genome shotgun (WGS) entry which is preliminary data.</text>
</comment>
<dbReference type="PANTHER" id="PTHR23155:SF1205">
    <property type="entry name" value="DISEASE RESISTANCE PROTEIN RPM1"/>
    <property type="match status" value="1"/>
</dbReference>
<dbReference type="Pfam" id="PF23559">
    <property type="entry name" value="WHD_DRP"/>
    <property type="match status" value="1"/>
</dbReference>
<dbReference type="Gene3D" id="3.80.10.10">
    <property type="entry name" value="Ribonuclease Inhibitor"/>
    <property type="match status" value="1"/>
</dbReference>